<protein>
    <submittedName>
        <fullName evidence="2">DUF4845 domain-containing protein</fullName>
    </submittedName>
</protein>
<gene>
    <name evidence="2" type="ORF">Q9312_06645</name>
</gene>
<keyword evidence="1" id="KW-0472">Membrane</keyword>
<dbReference type="AlphaFoldDB" id="A0AA51X854"/>
<dbReference type="KEGG" id="plei:Q9312_06645"/>
<evidence type="ECO:0000313" key="3">
    <source>
        <dbReference type="Proteomes" id="UP001239782"/>
    </source>
</evidence>
<dbReference type="Proteomes" id="UP001239782">
    <property type="component" value="Chromosome"/>
</dbReference>
<feature type="transmembrane region" description="Helical" evidence="1">
    <location>
        <begin position="13"/>
        <end position="35"/>
    </location>
</feature>
<reference evidence="2 3" key="1">
    <citation type="submission" date="2023-08" db="EMBL/GenBank/DDBJ databases">
        <title>Pleionea litopenaei sp. nov., isolated from stomach of juvenile Litopenaeus vannamei.</title>
        <authorList>
            <person name="Rho A.M."/>
            <person name="Hwang C.Y."/>
        </authorList>
    </citation>
    <scope>NUCLEOTIDE SEQUENCE [LARGE SCALE GENOMIC DNA]</scope>
    <source>
        <strain evidence="2 3">HL-JVS1</strain>
    </source>
</reference>
<dbReference type="EMBL" id="CP133548">
    <property type="protein sequence ID" value="WMS88586.1"/>
    <property type="molecule type" value="Genomic_DNA"/>
</dbReference>
<evidence type="ECO:0000256" key="1">
    <source>
        <dbReference type="SAM" id="Phobius"/>
    </source>
</evidence>
<keyword evidence="1" id="KW-1133">Transmembrane helix</keyword>
<organism evidence="2 3">
    <name type="scientific">Pleionea litopenaei</name>
    <dbReference type="NCBI Taxonomy" id="3070815"/>
    <lineage>
        <taxon>Bacteria</taxon>
        <taxon>Pseudomonadati</taxon>
        <taxon>Pseudomonadota</taxon>
        <taxon>Gammaproteobacteria</taxon>
        <taxon>Oceanospirillales</taxon>
        <taxon>Pleioneaceae</taxon>
        <taxon>Pleionea</taxon>
    </lineage>
</organism>
<proteinExistence type="predicted"/>
<dbReference type="Pfam" id="PF16137">
    <property type="entry name" value="DUF4845"/>
    <property type="match status" value="1"/>
</dbReference>
<sequence length="118" mass="13303">MYQKQRGASMWQMMFYVGVAIVVVYVGLQLTPIYFEGMSVKKAFSQLQSNGASMTRQEVKSKVDAQFAVDQVNRVSSKDLKFKPLRSGKTEVSLDYDVKVPLAGNLSLVVEFRNRAEI</sequence>
<keyword evidence="1" id="KW-0812">Transmembrane</keyword>
<evidence type="ECO:0000313" key="2">
    <source>
        <dbReference type="EMBL" id="WMS88586.1"/>
    </source>
</evidence>
<dbReference type="InterPro" id="IPR032314">
    <property type="entry name" value="DUF4845"/>
</dbReference>
<dbReference type="RefSeq" id="WP_309203801.1">
    <property type="nucleotide sequence ID" value="NZ_CP133548.1"/>
</dbReference>
<name>A0AA51X854_9GAMM</name>
<accession>A0AA51X854</accession>
<keyword evidence="3" id="KW-1185">Reference proteome</keyword>